<dbReference type="Proteomes" id="UP000230069">
    <property type="component" value="Unassembled WGS sequence"/>
</dbReference>
<keyword evidence="3" id="KW-1185">Reference proteome</keyword>
<evidence type="ECO:0000313" key="3">
    <source>
        <dbReference type="Proteomes" id="UP000230069"/>
    </source>
</evidence>
<dbReference type="OrthoDB" id="1880850at2759"/>
<name>A0A2G5DYR4_AQUCA</name>
<dbReference type="EMBL" id="KZ305031">
    <property type="protein sequence ID" value="PIA48641.1"/>
    <property type="molecule type" value="Genomic_DNA"/>
</dbReference>
<evidence type="ECO:0000313" key="2">
    <source>
        <dbReference type="EMBL" id="PIA48641.1"/>
    </source>
</evidence>
<proteinExistence type="predicted"/>
<protein>
    <submittedName>
        <fullName evidence="2">Uncharacterized protein</fullName>
    </submittedName>
</protein>
<gene>
    <name evidence="2" type="ORF">AQUCO_01400909v1</name>
</gene>
<feature type="region of interest" description="Disordered" evidence="1">
    <location>
        <begin position="47"/>
        <end position="66"/>
    </location>
</feature>
<organism evidence="2 3">
    <name type="scientific">Aquilegia coerulea</name>
    <name type="common">Rocky mountain columbine</name>
    <dbReference type="NCBI Taxonomy" id="218851"/>
    <lineage>
        <taxon>Eukaryota</taxon>
        <taxon>Viridiplantae</taxon>
        <taxon>Streptophyta</taxon>
        <taxon>Embryophyta</taxon>
        <taxon>Tracheophyta</taxon>
        <taxon>Spermatophyta</taxon>
        <taxon>Magnoliopsida</taxon>
        <taxon>Ranunculales</taxon>
        <taxon>Ranunculaceae</taxon>
        <taxon>Thalictroideae</taxon>
        <taxon>Aquilegia</taxon>
    </lineage>
</organism>
<accession>A0A2G5DYR4</accession>
<reference evidence="2 3" key="1">
    <citation type="submission" date="2017-09" db="EMBL/GenBank/DDBJ databases">
        <title>WGS assembly of Aquilegia coerulea Goldsmith.</title>
        <authorList>
            <person name="Hodges S."/>
            <person name="Kramer E."/>
            <person name="Nordborg M."/>
            <person name="Tomkins J."/>
            <person name="Borevitz J."/>
            <person name="Derieg N."/>
            <person name="Yan J."/>
            <person name="Mihaltcheva S."/>
            <person name="Hayes R.D."/>
            <person name="Rokhsar D."/>
        </authorList>
    </citation>
    <scope>NUCLEOTIDE SEQUENCE [LARGE SCALE GENOMIC DNA]</scope>
    <source>
        <strain evidence="3">cv. Goldsmith</strain>
    </source>
</reference>
<dbReference type="AlphaFoldDB" id="A0A2G5DYR4"/>
<sequence>MLKVFQEIYSLLLADRSFFCPPRIREICKPRLNAWLKSMRVWNSETKGNQARNATGVNKSKPMITS</sequence>
<evidence type="ECO:0000256" key="1">
    <source>
        <dbReference type="SAM" id="MobiDB-lite"/>
    </source>
</evidence>
<dbReference type="InParanoid" id="A0A2G5DYR4"/>